<protein>
    <submittedName>
        <fullName evidence="2">Uncharacterized protein</fullName>
    </submittedName>
</protein>
<dbReference type="EMBL" id="JBBNAE010000010">
    <property type="protein sequence ID" value="KAK9090574.1"/>
    <property type="molecule type" value="Genomic_DNA"/>
</dbReference>
<dbReference type="AlphaFoldDB" id="A0AAP0ECA3"/>
<evidence type="ECO:0000313" key="3">
    <source>
        <dbReference type="Proteomes" id="UP001417504"/>
    </source>
</evidence>
<feature type="compositionally biased region" description="Basic and acidic residues" evidence="1">
    <location>
        <begin position="80"/>
        <end position="95"/>
    </location>
</feature>
<dbReference type="Proteomes" id="UP001417504">
    <property type="component" value="Unassembled WGS sequence"/>
</dbReference>
<proteinExistence type="predicted"/>
<accession>A0AAP0ECA3</accession>
<dbReference type="PANTHER" id="PTHR34277:SF2">
    <property type="entry name" value="CLAVATA3_ESR (CLE)-RELATED PROTEIN 26"/>
    <property type="match status" value="1"/>
</dbReference>
<name>A0AAP0ECA3_9MAGN</name>
<reference evidence="2 3" key="1">
    <citation type="submission" date="2024-01" db="EMBL/GenBank/DDBJ databases">
        <title>Genome assemblies of Stephania.</title>
        <authorList>
            <person name="Yang L."/>
        </authorList>
    </citation>
    <scope>NUCLEOTIDE SEQUENCE [LARGE SCALE GENOMIC DNA]</scope>
    <source>
        <strain evidence="2">QJT</strain>
        <tissue evidence="2">Leaf</tissue>
    </source>
</reference>
<organism evidence="2 3">
    <name type="scientific">Stephania japonica</name>
    <dbReference type="NCBI Taxonomy" id="461633"/>
    <lineage>
        <taxon>Eukaryota</taxon>
        <taxon>Viridiplantae</taxon>
        <taxon>Streptophyta</taxon>
        <taxon>Embryophyta</taxon>
        <taxon>Tracheophyta</taxon>
        <taxon>Spermatophyta</taxon>
        <taxon>Magnoliopsida</taxon>
        <taxon>Ranunculales</taxon>
        <taxon>Menispermaceae</taxon>
        <taxon>Menispermoideae</taxon>
        <taxon>Cissampelideae</taxon>
        <taxon>Stephania</taxon>
    </lineage>
</organism>
<comment type="caution">
    <text evidence="2">The sequence shown here is derived from an EMBL/GenBank/DDBJ whole genome shotgun (WGS) entry which is preliminary data.</text>
</comment>
<evidence type="ECO:0000313" key="2">
    <source>
        <dbReference type="EMBL" id="KAK9090574.1"/>
    </source>
</evidence>
<keyword evidence="3" id="KW-1185">Reference proteome</keyword>
<feature type="region of interest" description="Disordered" evidence="1">
    <location>
        <begin position="68"/>
        <end position="95"/>
    </location>
</feature>
<evidence type="ECO:0000256" key="1">
    <source>
        <dbReference type="SAM" id="MobiDB-lite"/>
    </source>
</evidence>
<gene>
    <name evidence="2" type="ORF">Sjap_023751</name>
</gene>
<sequence length="95" mass="10249">MAVGLALKVIFVALVFVVLIEFSFFGVLASTVSESTAASWATKGERLPPSPSSSPTVFHTNFDHNYIASKRKVPNGPDPIHNRRAGDSRRPPGRA</sequence>
<dbReference type="InterPro" id="IPR039316">
    <property type="entry name" value="CLE25/26"/>
</dbReference>
<dbReference type="PANTHER" id="PTHR34277">
    <property type="entry name" value="CLAVATA3/ESR (CLE)-RELATED PROTEIN 26"/>
    <property type="match status" value="1"/>
</dbReference>